<dbReference type="Pfam" id="PF00011">
    <property type="entry name" value="HSP20"/>
    <property type="match status" value="1"/>
</dbReference>
<feature type="domain" description="SHSP" evidence="3">
    <location>
        <begin position="309"/>
        <end position="404"/>
    </location>
</feature>
<dbReference type="PANTHER" id="PTHR45640:SF26">
    <property type="entry name" value="RE23625P"/>
    <property type="match status" value="1"/>
</dbReference>
<dbReference type="GO" id="GO:0042026">
    <property type="term" value="P:protein refolding"/>
    <property type="evidence" value="ECO:0007669"/>
    <property type="project" value="TreeGrafter"/>
</dbReference>
<keyword evidence="4" id="KW-1185">Reference proteome</keyword>
<dbReference type="PANTHER" id="PTHR45640">
    <property type="entry name" value="HEAT SHOCK PROTEIN HSP-12.2-RELATED"/>
    <property type="match status" value="1"/>
</dbReference>
<dbReference type="InterPro" id="IPR002068">
    <property type="entry name" value="A-crystallin/Hsp20_dom"/>
</dbReference>
<evidence type="ECO:0000259" key="3">
    <source>
        <dbReference type="PROSITE" id="PS01031"/>
    </source>
</evidence>
<dbReference type="GO" id="GO:0051082">
    <property type="term" value="F:unfolded protein binding"/>
    <property type="evidence" value="ECO:0007669"/>
    <property type="project" value="TreeGrafter"/>
</dbReference>
<evidence type="ECO:0000313" key="5">
    <source>
        <dbReference type="WBParaSite" id="jg14826"/>
    </source>
</evidence>
<dbReference type="GO" id="GO:0005737">
    <property type="term" value="C:cytoplasm"/>
    <property type="evidence" value="ECO:0007669"/>
    <property type="project" value="TreeGrafter"/>
</dbReference>
<proteinExistence type="inferred from homology"/>
<dbReference type="InterPro" id="IPR008978">
    <property type="entry name" value="HSP20-like_chaperone"/>
</dbReference>
<sequence>MNELEYARAARNLFSNVMPQVHVVPVGLVEGRNLLLRVCTDVYKSLSATPRHYSSVVKLLLICDQTLQTAPALRQNQNAGNFDPFENFGQALAWDVVSGNYPGVSNKEDVLHAFAYLSSNANLSGFDFHLIARLGLVEGRNLLAQVCMDDYKSLTATPRHCSSVVKLLLICDQNAGNLDPFENFGQALAWDVVSGSYPGMSNKGDVLQAFIDVSENANLSGFDFHLIARLEGDSWEHMTCEFCIITANFKCPDSGSDDAVKPGSSSRLQSPALFLASQLDLFMPTHRPVYYQQRYTPDLITSLLNDSFGQLQQLERQLGQAVQEDGNNYNFKCSVAGYRPEELSVDVQGEQLVIQGKHQQQDNDQSIHRTFERRLTLPPVWTNSLSSAIWMSRVVSRCKQSRRG</sequence>
<evidence type="ECO:0000256" key="2">
    <source>
        <dbReference type="RuleBase" id="RU003616"/>
    </source>
</evidence>
<reference evidence="5" key="1">
    <citation type="submission" date="2022-11" db="UniProtKB">
        <authorList>
            <consortium name="WormBaseParasite"/>
        </authorList>
    </citation>
    <scope>IDENTIFICATION</scope>
</reference>
<organism evidence="4 5">
    <name type="scientific">Ditylenchus dipsaci</name>
    <dbReference type="NCBI Taxonomy" id="166011"/>
    <lineage>
        <taxon>Eukaryota</taxon>
        <taxon>Metazoa</taxon>
        <taxon>Ecdysozoa</taxon>
        <taxon>Nematoda</taxon>
        <taxon>Chromadorea</taxon>
        <taxon>Rhabditida</taxon>
        <taxon>Tylenchina</taxon>
        <taxon>Tylenchomorpha</taxon>
        <taxon>Sphaerularioidea</taxon>
        <taxon>Anguinidae</taxon>
        <taxon>Anguininae</taxon>
        <taxon>Ditylenchus</taxon>
    </lineage>
</organism>
<accession>A0A915D2E1</accession>
<dbReference type="PROSITE" id="PS01031">
    <property type="entry name" value="SHSP"/>
    <property type="match status" value="1"/>
</dbReference>
<dbReference type="Gene3D" id="2.60.40.790">
    <property type="match status" value="1"/>
</dbReference>
<evidence type="ECO:0000313" key="4">
    <source>
        <dbReference type="Proteomes" id="UP000887574"/>
    </source>
</evidence>
<comment type="similarity">
    <text evidence="1 2">Belongs to the small heat shock protein (HSP20) family.</text>
</comment>
<dbReference type="Proteomes" id="UP000887574">
    <property type="component" value="Unplaced"/>
</dbReference>
<dbReference type="GO" id="GO:0005634">
    <property type="term" value="C:nucleus"/>
    <property type="evidence" value="ECO:0007669"/>
    <property type="project" value="TreeGrafter"/>
</dbReference>
<dbReference type="AlphaFoldDB" id="A0A915D2E1"/>
<protein>
    <submittedName>
        <fullName evidence="5">SHSP domain-containing protein</fullName>
    </submittedName>
</protein>
<evidence type="ECO:0000256" key="1">
    <source>
        <dbReference type="PROSITE-ProRule" id="PRU00285"/>
    </source>
</evidence>
<dbReference type="InterPro" id="IPR001436">
    <property type="entry name" value="Alpha-crystallin/sHSP_animal"/>
</dbReference>
<name>A0A915D2E1_9BILA</name>
<dbReference type="WBParaSite" id="jg14826">
    <property type="protein sequence ID" value="jg14826"/>
    <property type="gene ID" value="jg14826"/>
</dbReference>
<dbReference type="GO" id="GO:0009408">
    <property type="term" value="P:response to heat"/>
    <property type="evidence" value="ECO:0007669"/>
    <property type="project" value="TreeGrafter"/>
</dbReference>
<dbReference type="SUPFAM" id="SSF49764">
    <property type="entry name" value="HSP20-like chaperones"/>
    <property type="match status" value="1"/>
</dbReference>